<dbReference type="SUPFAM" id="SSF50242">
    <property type="entry name" value="TIMP-like"/>
    <property type="match status" value="1"/>
</dbReference>
<evidence type="ECO:0000313" key="1">
    <source>
        <dbReference type="EMBL" id="MEQ2201388.1"/>
    </source>
</evidence>
<reference evidence="1 2" key="1">
    <citation type="submission" date="2021-06" db="EMBL/GenBank/DDBJ databases">
        <authorList>
            <person name="Palmer J.M."/>
        </authorList>
    </citation>
    <scope>NUCLEOTIDE SEQUENCE [LARGE SCALE GENOMIC DNA]</scope>
    <source>
        <strain evidence="1 2">XC_2019</strain>
        <tissue evidence="1">Muscle</tissue>
    </source>
</reference>
<feature type="non-terminal residue" evidence="1">
    <location>
        <position position="1"/>
    </location>
</feature>
<name>A0ABV0R180_9TELE</name>
<protein>
    <submittedName>
        <fullName evidence="1">Uncharacterized protein</fullName>
    </submittedName>
</protein>
<gene>
    <name evidence="1" type="ORF">XENOCAPTIV_011615</name>
</gene>
<keyword evidence="2" id="KW-1185">Reference proteome</keyword>
<organism evidence="1 2">
    <name type="scientific">Xenoophorus captivus</name>
    <dbReference type="NCBI Taxonomy" id="1517983"/>
    <lineage>
        <taxon>Eukaryota</taxon>
        <taxon>Metazoa</taxon>
        <taxon>Chordata</taxon>
        <taxon>Craniata</taxon>
        <taxon>Vertebrata</taxon>
        <taxon>Euteleostomi</taxon>
        <taxon>Actinopterygii</taxon>
        <taxon>Neopterygii</taxon>
        <taxon>Teleostei</taxon>
        <taxon>Neoteleostei</taxon>
        <taxon>Acanthomorphata</taxon>
        <taxon>Ovalentaria</taxon>
        <taxon>Atherinomorphae</taxon>
        <taxon>Cyprinodontiformes</taxon>
        <taxon>Goodeidae</taxon>
        <taxon>Xenoophorus</taxon>
    </lineage>
</organism>
<dbReference type="InterPro" id="IPR008993">
    <property type="entry name" value="TIMP-like_OB-fold"/>
</dbReference>
<dbReference type="EMBL" id="JAHRIN010027685">
    <property type="protein sequence ID" value="MEQ2201388.1"/>
    <property type="molecule type" value="Genomic_DNA"/>
</dbReference>
<proteinExistence type="predicted"/>
<sequence length="83" mass="8741">ICMLPLTQITTTSLINVETHRPDQDIEAVFTAPVSAVCGVTLDTSGKKEYLISGISLESYSFLSGVPTNVLSVVPPVGTSRAC</sequence>
<feature type="non-terminal residue" evidence="1">
    <location>
        <position position="83"/>
    </location>
</feature>
<comment type="caution">
    <text evidence="1">The sequence shown here is derived from an EMBL/GenBank/DDBJ whole genome shotgun (WGS) entry which is preliminary data.</text>
</comment>
<accession>A0ABV0R180</accession>
<dbReference type="Gene3D" id="2.40.50.120">
    <property type="match status" value="1"/>
</dbReference>
<dbReference type="Proteomes" id="UP001434883">
    <property type="component" value="Unassembled WGS sequence"/>
</dbReference>
<evidence type="ECO:0000313" key="2">
    <source>
        <dbReference type="Proteomes" id="UP001434883"/>
    </source>
</evidence>